<dbReference type="EMBL" id="DAKRPA010000206">
    <property type="protein sequence ID" value="DAZ95397.1"/>
    <property type="molecule type" value="Genomic_DNA"/>
</dbReference>
<dbReference type="Pfam" id="PF18158">
    <property type="entry name" value="AidB_N"/>
    <property type="match status" value="1"/>
</dbReference>
<feature type="domain" description="Acyl-CoA dehydrogenase/oxidase C-terminal" evidence="5">
    <location>
        <begin position="280"/>
        <end position="432"/>
    </location>
</feature>
<dbReference type="Gene3D" id="2.40.110.20">
    <property type="match status" value="1"/>
</dbReference>
<protein>
    <recommendedName>
        <fullName evidence="11">Acyl-CoA dehydrogenase</fullName>
    </recommendedName>
</protein>
<dbReference type="PANTHER" id="PTHR42707:SF2">
    <property type="entry name" value="ACD11 DEHYDROGENASE"/>
    <property type="match status" value="1"/>
</dbReference>
<evidence type="ECO:0000259" key="5">
    <source>
        <dbReference type="Pfam" id="PF00441"/>
    </source>
</evidence>
<dbReference type="Proteomes" id="UP001146120">
    <property type="component" value="Unassembled WGS sequence"/>
</dbReference>
<dbReference type="InterPro" id="IPR052904">
    <property type="entry name" value="Acyl-CoA_dehydrogenase-like"/>
</dbReference>
<dbReference type="Gene3D" id="1.20.140.10">
    <property type="entry name" value="Butyryl-CoA Dehydrogenase, subunit A, domain 3"/>
    <property type="match status" value="1"/>
</dbReference>
<dbReference type="Gene3D" id="6.10.250.600">
    <property type="match status" value="1"/>
</dbReference>
<reference evidence="9" key="2">
    <citation type="journal article" date="2023" name="Microbiol Resour">
        <title>Decontamination and Annotation of the Draft Genome Sequence of the Oomycete Lagenidium giganteum ARSEF 373.</title>
        <authorList>
            <person name="Morgan W.R."/>
            <person name="Tartar A."/>
        </authorList>
    </citation>
    <scope>NUCLEOTIDE SEQUENCE</scope>
    <source>
        <strain evidence="9">ARSEF 373</strain>
    </source>
</reference>
<keyword evidence="10" id="KW-1185">Reference proteome</keyword>
<feature type="domain" description="Adaptive response protein AidB N-terminal" evidence="7">
    <location>
        <begin position="50"/>
        <end position="146"/>
    </location>
</feature>
<dbReference type="PANTHER" id="PTHR42707">
    <property type="entry name" value="ACYL-COA DEHYDROGENASE"/>
    <property type="match status" value="1"/>
</dbReference>
<sequence length="541" mass="59814">MSSSAMLDNFRFPHVEEQEPLGGLLEGILARYGAPAHVREDAARLQSKLPQYRQWAEDAETNVPRHVQYDHWCRRTDRLVLAHGWEELKKEVAREGMVHYGYHSATADVGRLHQYTKLFIASPYMAMVTCPTAMTDGAATLCRTHGLQEEFERLTTMDPEKLWMSGQWMTERPGGSDVGNTETIAEPDGSGGWKVNGFKWFSSATEADIAFLLARTKVDGQLTPGSRGLSLFLAHVKKPDGSLNGIQIHRLKNKVGTKSLPTAELLLTDVPAQLIGEPMKGVKNITPILNITRLHAAMGVASYVHRALNLAKSYAETRMAFGKLLKDHVMHAKTLSHLETTHRGSTLLIFHMVNLLGKSEMGDDEAKSVLRLLTPMAKMFVCKVGVHDIVECMEAMGGQGYMEETGVGMLLRDGIANIIWEGATNVLALDLLRVFDPRFFSEQVTKLVTDDVVLDELRPQVKTVQTALNALMVELQSVDKAELEGMARTLGFSMAQIYIGALLVNHTSHINAHSDFEASRNAAVAWCARLNSTQSSLGARL</sequence>
<feature type="domain" description="Acyl-CoA oxidase/dehydrogenase middle" evidence="6">
    <location>
        <begin position="167"/>
        <end position="270"/>
    </location>
</feature>
<dbReference type="InterPro" id="IPR053998">
    <property type="entry name" value="ACDH-11_C"/>
</dbReference>
<organism evidence="9 10">
    <name type="scientific">Lagenidium giganteum</name>
    <dbReference type="NCBI Taxonomy" id="4803"/>
    <lineage>
        <taxon>Eukaryota</taxon>
        <taxon>Sar</taxon>
        <taxon>Stramenopiles</taxon>
        <taxon>Oomycota</taxon>
        <taxon>Peronosporomycetes</taxon>
        <taxon>Pythiales</taxon>
        <taxon>Pythiaceae</taxon>
    </lineage>
</organism>
<dbReference type="SUPFAM" id="SSF56645">
    <property type="entry name" value="Acyl-CoA dehydrogenase NM domain-like"/>
    <property type="match status" value="1"/>
</dbReference>
<evidence type="ECO:0000313" key="9">
    <source>
        <dbReference type="EMBL" id="DAZ95397.1"/>
    </source>
</evidence>
<dbReference type="InterPro" id="IPR009075">
    <property type="entry name" value="AcylCo_DH/oxidase_C"/>
</dbReference>
<dbReference type="AlphaFoldDB" id="A0AAV2YQ77"/>
<dbReference type="InterPro" id="IPR009100">
    <property type="entry name" value="AcylCoA_DH/oxidase_NM_dom_sf"/>
</dbReference>
<dbReference type="SUPFAM" id="SSF47203">
    <property type="entry name" value="Acyl-CoA dehydrogenase C-terminal domain-like"/>
    <property type="match status" value="1"/>
</dbReference>
<dbReference type="InterPro" id="IPR036250">
    <property type="entry name" value="AcylCo_DH-like_C"/>
</dbReference>
<evidence type="ECO:0000259" key="7">
    <source>
        <dbReference type="Pfam" id="PF18158"/>
    </source>
</evidence>
<dbReference type="Pfam" id="PF22217">
    <property type="entry name" value="ACDH-11_C"/>
    <property type="match status" value="1"/>
</dbReference>
<evidence type="ECO:0008006" key="11">
    <source>
        <dbReference type="Google" id="ProtNLM"/>
    </source>
</evidence>
<evidence type="ECO:0000256" key="3">
    <source>
        <dbReference type="ARBA" id="ARBA00022827"/>
    </source>
</evidence>
<comment type="similarity">
    <text evidence="1 4">Belongs to the acyl-CoA dehydrogenase family.</text>
</comment>
<evidence type="ECO:0000259" key="8">
    <source>
        <dbReference type="Pfam" id="PF22217"/>
    </source>
</evidence>
<comment type="cofactor">
    <cofactor evidence="4">
        <name>FAD</name>
        <dbReference type="ChEBI" id="CHEBI:57692"/>
    </cofactor>
</comment>
<comment type="caution">
    <text evidence="9">The sequence shown here is derived from an EMBL/GenBank/DDBJ whole genome shotgun (WGS) entry which is preliminary data.</text>
</comment>
<evidence type="ECO:0000313" key="10">
    <source>
        <dbReference type="Proteomes" id="UP001146120"/>
    </source>
</evidence>
<keyword evidence="4" id="KW-0560">Oxidoreductase</keyword>
<keyword evidence="2 4" id="KW-0285">Flavoprotein</keyword>
<keyword evidence="3 4" id="KW-0274">FAD</keyword>
<dbReference type="Pfam" id="PF00441">
    <property type="entry name" value="Acyl-CoA_dh_1"/>
    <property type="match status" value="1"/>
</dbReference>
<gene>
    <name evidence="9" type="ORF">N0F65_001055</name>
</gene>
<dbReference type="InterPro" id="IPR041504">
    <property type="entry name" value="AidB_N"/>
</dbReference>
<dbReference type="InterPro" id="IPR006091">
    <property type="entry name" value="Acyl-CoA_Oxase/DH_mid-dom"/>
</dbReference>
<evidence type="ECO:0000259" key="6">
    <source>
        <dbReference type="Pfam" id="PF02770"/>
    </source>
</evidence>
<proteinExistence type="inferred from homology"/>
<dbReference type="Pfam" id="PF02770">
    <property type="entry name" value="Acyl-CoA_dh_M"/>
    <property type="match status" value="1"/>
</dbReference>
<dbReference type="GO" id="GO:0003995">
    <property type="term" value="F:acyl-CoA dehydrogenase activity"/>
    <property type="evidence" value="ECO:0007669"/>
    <property type="project" value="TreeGrafter"/>
</dbReference>
<accession>A0AAV2YQ77</accession>
<evidence type="ECO:0000256" key="4">
    <source>
        <dbReference type="RuleBase" id="RU362125"/>
    </source>
</evidence>
<name>A0AAV2YQ77_9STRA</name>
<feature type="domain" description="Acyl-CoA dehydrogenase 11-like C-terminal" evidence="8">
    <location>
        <begin position="439"/>
        <end position="528"/>
    </location>
</feature>
<reference evidence="9" key="1">
    <citation type="submission" date="2022-11" db="EMBL/GenBank/DDBJ databases">
        <authorList>
            <person name="Morgan W.R."/>
            <person name="Tartar A."/>
        </authorList>
    </citation>
    <scope>NUCLEOTIDE SEQUENCE</scope>
    <source>
        <strain evidence="9">ARSEF 373</strain>
    </source>
</reference>
<evidence type="ECO:0000256" key="1">
    <source>
        <dbReference type="ARBA" id="ARBA00009347"/>
    </source>
</evidence>
<evidence type="ECO:0000256" key="2">
    <source>
        <dbReference type="ARBA" id="ARBA00022630"/>
    </source>
</evidence>